<evidence type="ECO:0000313" key="4">
    <source>
        <dbReference type="EMBL" id="WZW97768.1"/>
    </source>
</evidence>
<evidence type="ECO:0000313" key="5">
    <source>
        <dbReference type="Proteomes" id="UP001434337"/>
    </source>
</evidence>
<feature type="transmembrane region" description="Helical" evidence="2">
    <location>
        <begin position="74"/>
        <end position="99"/>
    </location>
</feature>
<dbReference type="Pfam" id="PF10708">
    <property type="entry name" value="DUF2510"/>
    <property type="match status" value="1"/>
</dbReference>
<organism evidence="4 5">
    <name type="scientific">Propioniciclava soli</name>
    <dbReference type="NCBI Taxonomy" id="2775081"/>
    <lineage>
        <taxon>Bacteria</taxon>
        <taxon>Bacillati</taxon>
        <taxon>Actinomycetota</taxon>
        <taxon>Actinomycetes</taxon>
        <taxon>Propionibacteriales</taxon>
        <taxon>Propionibacteriaceae</taxon>
        <taxon>Propioniciclava</taxon>
    </lineage>
</organism>
<evidence type="ECO:0000256" key="1">
    <source>
        <dbReference type="SAM" id="MobiDB-lite"/>
    </source>
</evidence>
<dbReference type="InterPro" id="IPR018929">
    <property type="entry name" value="DUF2510"/>
</dbReference>
<dbReference type="RefSeq" id="WP_232548504.1">
    <property type="nucleotide sequence ID" value="NZ_CP115965.1"/>
</dbReference>
<gene>
    <name evidence="4" type="ORF">PCC79_12805</name>
</gene>
<feature type="compositionally biased region" description="Low complexity" evidence="1">
    <location>
        <begin position="104"/>
        <end position="113"/>
    </location>
</feature>
<dbReference type="Proteomes" id="UP001434337">
    <property type="component" value="Chromosome"/>
</dbReference>
<reference evidence="4 5" key="1">
    <citation type="journal article" date="2023" name="Environ Microbiome">
        <title>A coral-associated actinobacterium mitigates coral bleaching under heat stress.</title>
        <authorList>
            <person name="Li J."/>
            <person name="Zou Y."/>
            <person name="Li Q."/>
            <person name="Zhang J."/>
            <person name="Bourne D.G."/>
            <person name="Lyu Y."/>
            <person name="Liu C."/>
            <person name="Zhang S."/>
        </authorList>
    </citation>
    <scope>NUCLEOTIDE SEQUENCE [LARGE SCALE GENOMIC DNA]</scope>
    <source>
        <strain evidence="4 5">SCSIO 13291</strain>
    </source>
</reference>
<proteinExistence type="predicted"/>
<name>A0ABZ3C5L6_9ACTN</name>
<feature type="domain" description="DUF2510" evidence="3">
    <location>
        <begin position="8"/>
        <end position="48"/>
    </location>
</feature>
<keyword evidence="2" id="KW-1133">Transmembrane helix</keyword>
<feature type="region of interest" description="Disordered" evidence="1">
    <location>
        <begin position="1"/>
        <end position="69"/>
    </location>
</feature>
<keyword evidence="2" id="KW-0812">Transmembrane</keyword>
<protein>
    <submittedName>
        <fullName evidence="4">DUF2510 domain-containing protein</fullName>
    </submittedName>
</protein>
<feature type="region of interest" description="Disordered" evidence="1">
    <location>
        <begin position="104"/>
        <end position="162"/>
    </location>
</feature>
<feature type="compositionally biased region" description="Pro residues" evidence="1">
    <location>
        <begin position="1"/>
        <end position="11"/>
    </location>
</feature>
<keyword evidence="2" id="KW-0472">Membrane</keyword>
<feature type="compositionally biased region" description="Low complexity" evidence="1">
    <location>
        <begin position="58"/>
        <end position="69"/>
    </location>
</feature>
<dbReference type="EMBL" id="CP115965">
    <property type="protein sequence ID" value="WZW97768.1"/>
    <property type="molecule type" value="Genomic_DNA"/>
</dbReference>
<sequence length="319" mass="31856">MSNGAPPPGWYPDPAASDPAAPPAAGPGLRWWNGTAWTQDVRAAAWPQGGAAGGPAGPHGAAAPQRAPRRGPGAWVWVLVGVLALALLAGAALLGGLGLRTTTPTPQPVATPTDEPAPAETGGAASPEATSPDAAPTTTLAPGDCPAQPPSTLPLASPDPLRVGDLAMPVPEGWGGPVADTRVPRARDAWQYYVQSDLGQGWASSMTVGFLHVAPGAVPLADDASGLLTCIVEGNMYSGTNALLAETEASSVTVGGLPAARIDGTVAIEDPTIASAGSAVVVVVVDTPQGREFFFGAAPLEDAAQVQDVMTTADALTIE</sequence>
<evidence type="ECO:0000256" key="2">
    <source>
        <dbReference type="SAM" id="Phobius"/>
    </source>
</evidence>
<accession>A0ABZ3C5L6</accession>
<keyword evidence="5" id="KW-1185">Reference proteome</keyword>
<evidence type="ECO:0000259" key="3">
    <source>
        <dbReference type="Pfam" id="PF10708"/>
    </source>
</evidence>